<reference evidence="2 3" key="2">
    <citation type="submission" date="2019-01" db="EMBL/GenBank/DDBJ databases">
        <title>A chromosome length genome reference of the Java medaka (oryzias javanicus).</title>
        <authorList>
            <person name="Herpin A."/>
            <person name="Takehana Y."/>
            <person name="Naruse K."/>
            <person name="Ansai S."/>
            <person name="Kawaguchi M."/>
        </authorList>
    </citation>
    <scope>NUCLEOTIDE SEQUENCE [LARGE SCALE GENOMIC DNA]</scope>
    <source>
        <strain evidence="2">RS831</strain>
        <tissue evidence="2">Whole body</tissue>
    </source>
</reference>
<dbReference type="Proteomes" id="UP000283210">
    <property type="component" value="Chromosome 3"/>
</dbReference>
<evidence type="ECO:0000256" key="1">
    <source>
        <dbReference type="SAM" id="MobiDB-lite"/>
    </source>
</evidence>
<feature type="region of interest" description="Disordered" evidence="1">
    <location>
        <begin position="97"/>
        <end position="135"/>
    </location>
</feature>
<protein>
    <submittedName>
        <fullName evidence="2">Uncharacterized protein</fullName>
    </submittedName>
</protein>
<evidence type="ECO:0000313" key="2">
    <source>
        <dbReference type="EMBL" id="RVE75000.1"/>
    </source>
</evidence>
<accession>A0A437DJV8</accession>
<proteinExistence type="predicted"/>
<evidence type="ECO:0000313" key="3">
    <source>
        <dbReference type="Proteomes" id="UP000283210"/>
    </source>
</evidence>
<keyword evidence="3" id="KW-1185">Reference proteome</keyword>
<dbReference type="AlphaFoldDB" id="A0A437DJV8"/>
<gene>
    <name evidence="2" type="ORF">OJAV_G00027690</name>
</gene>
<organism evidence="2 3">
    <name type="scientific">Oryzias javanicus</name>
    <name type="common">Javanese ricefish</name>
    <name type="synonym">Aplocheilus javanicus</name>
    <dbReference type="NCBI Taxonomy" id="123683"/>
    <lineage>
        <taxon>Eukaryota</taxon>
        <taxon>Metazoa</taxon>
        <taxon>Chordata</taxon>
        <taxon>Craniata</taxon>
        <taxon>Vertebrata</taxon>
        <taxon>Euteleostomi</taxon>
        <taxon>Actinopterygii</taxon>
        <taxon>Neopterygii</taxon>
        <taxon>Teleostei</taxon>
        <taxon>Neoteleostei</taxon>
        <taxon>Acanthomorphata</taxon>
        <taxon>Ovalentaria</taxon>
        <taxon>Atherinomorphae</taxon>
        <taxon>Beloniformes</taxon>
        <taxon>Adrianichthyidae</taxon>
        <taxon>Oryziinae</taxon>
        <taxon>Oryzias</taxon>
    </lineage>
</organism>
<feature type="region of interest" description="Disordered" evidence="1">
    <location>
        <begin position="218"/>
        <end position="246"/>
    </location>
</feature>
<sequence>MATPAAVNPSGKSAGFWTGLRVWAGGPARPRLRFSCIPSPIAPSRRGSFSRSGSAQPEPVLTAASLLSHKGLRISGTAGPVRPGRAAPPLPLLSALRDTKGSRSVRASAGPELSGRTGTAHERPKTVGRCHPNPPQLWLRGLRSGRSGAGPGLSVPGERNPVPVPVCYIFPPTRKQLRHARTRTPLSALETVMQPMSGSPWQRLPASCAPKLPVRFWTRAPPEPEGSLNGASSLKTGSEPPRAATC</sequence>
<reference evidence="2 3" key="1">
    <citation type="submission" date="2018-11" db="EMBL/GenBank/DDBJ databases">
        <authorList>
            <person name="Lopez-Roques C."/>
            <person name="Donnadieu C."/>
            <person name="Bouchez O."/>
            <person name="Klopp C."/>
            <person name="Cabau C."/>
            <person name="Zahm M."/>
        </authorList>
    </citation>
    <scope>NUCLEOTIDE SEQUENCE [LARGE SCALE GENOMIC DNA]</scope>
    <source>
        <strain evidence="2">RS831</strain>
        <tissue evidence="2">Whole body</tissue>
    </source>
</reference>
<name>A0A437DJV8_ORYJA</name>
<dbReference type="EMBL" id="CM012439">
    <property type="protein sequence ID" value="RVE75000.1"/>
    <property type="molecule type" value="Genomic_DNA"/>
</dbReference>